<dbReference type="OMA" id="HASIRPR"/>
<keyword evidence="5" id="KW-0820">tRNA-binding</keyword>
<dbReference type="NCBIfam" id="TIGR00256">
    <property type="entry name" value="D-aminoacyl-tRNA deacylase"/>
    <property type="match status" value="1"/>
</dbReference>
<dbReference type="InterPro" id="IPR003732">
    <property type="entry name" value="Daa-tRNA_deacyls_DTD"/>
</dbReference>
<keyword evidence="5" id="KW-0378">Hydrolase</keyword>
<protein>
    <recommendedName>
        <fullName evidence="2 5">D-aminoacyl-tRNA deacylase</fullName>
        <ecNumber evidence="2 5">3.1.1.96</ecNumber>
    </recommendedName>
</protein>
<dbReference type="EMBL" id="DS985241">
    <property type="protein sequence ID" value="EDV29437.1"/>
    <property type="molecule type" value="Genomic_DNA"/>
</dbReference>
<comment type="catalytic activity">
    <reaction evidence="4">
        <text>a D-aminoacyl-tRNA + H2O = a tRNA + a D-alpha-amino acid + H(+)</text>
        <dbReference type="Rhea" id="RHEA:13953"/>
        <dbReference type="Rhea" id="RHEA-COMP:10123"/>
        <dbReference type="Rhea" id="RHEA-COMP:10124"/>
        <dbReference type="ChEBI" id="CHEBI:15377"/>
        <dbReference type="ChEBI" id="CHEBI:15378"/>
        <dbReference type="ChEBI" id="CHEBI:59871"/>
        <dbReference type="ChEBI" id="CHEBI:78442"/>
        <dbReference type="ChEBI" id="CHEBI:79333"/>
        <dbReference type="EC" id="3.1.1.96"/>
    </reaction>
</comment>
<name>B3RKV1_TRIAD</name>
<dbReference type="FunCoup" id="B3RKV1">
    <property type="interactions" value="1208"/>
</dbReference>
<dbReference type="AlphaFoldDB" id="B3RKV1"/>
<comment type="subcellular location">
    <subcellularLocation>
        <location evidence="5">Cytoplasm</location>
    </subcellularLocation>
</comment>
<keyword evidence="5" id="KW-0963">Cytoplasm</keyword>
<evidence type="ECO:0000256" key="4">
    <source>
        <dbReference type="ARBA" id="ARBA00048018"/>
    </source>
</evidence>
<keyword evidence="7" id="KW-1185">Reference proteome</keyword>
<dbReference type="OrthoDB" id="275783at2759"/>
<comment type="catalytic activity">
    <reaction evidence="3">
        <text>glycyl-tRNA(Ala) + H2O = tRNA(Ala) + glycine + H(+)</text>
        <dbReference type="Rhea" id="RHEA:53744"/>
        <dbReference type="Rhea" id="RHEA-COMP:9657"/>
        <dbReference type="Rhea" id="RHEA-COMP:13640"/>
        <dbReference type="ChEBI" id="CHEBI:15377"/>
        <dbReference type="ChEBI" id="CHEBI:15378"/>
        <dbReference type="ChEBI" id="CHEBI:57305"/>
        <dbReference type="ChEBI" id="CHEBI:78442"/>
        <dbReference type="ChEBI" id="CHEBI:78522"/>
        <dbReference type="EC" id="3.1.1.96"/>
    </reaction>
</comment>
<dbReference type="GO" id="GO:0006399">
    <property type="term" value="P:tRNA metabolic process"/>
    <property type="evidence" value="ECO:0000318"/>
    <property type="project" value="GO_Central"/>
</dbReference>
<evidence type="ECO:0000313" key="7">
    <source>
        <dbReference type="Proteomes" id="UP000009022"/>
    </source>
</evidence>
<dbReference type="eggNOG" id="KOG3323">
    <property type="taxonomic scope" value="Eukaryota"/>
</dbReference>
<dbReference type="PANTHER" id="PTHR10472">
    <property type="entry name" value="D-TYROSYL-TRNA TYR DEACYLASE"/>
    <property type="match status" value="1"/>
</dbReference>
<keyword evidence="5" id="KW-0694">RNA-binding</keyword>
<dbReference type="GO" id="GO:0005737">
    <property type="term" value="C:cytoplasm"/>
    <property type="evidence" value="ECO:0000318"/>
    <property type="project" value="GO_Central"/>
</dbReference>
<proteinExistence type="inferred from homology"/>
<dbReference type="RefSeq" id="XP_002108639.1">
    <property type="nucleotide sequence ID" value="XM_002108603.1"/>
</dbReference>
<dbReference type="GO" id="GO:0000049">
    <property type="term" value="F:tRNA binding"/>
    <property type="evidence" value="ECO:0007669"/>
    <property type="project" value="UniProtKB-KW"/>
</dbReference>
<dbReference type="Proteomes" id="UP000009022">
    <property type="component" value="Unassembled WGS sequence"/>
</dbReference>
<sequence length="151" mass="17312">MRVLIQRVKCANITVDGKLINSIGRGLCLVISISKYDTDKDIDYMSRKVLKLRLFKNEQQRCMKNVMEEDLEILCISQITLYGELKTNSLNFRKSMPADSSKVLYQNFISQLRSSYKPDAIKDGLFGAYMEYNVQNDGYVICQLESPSKSS</sequence>
<dbReference type="PhylomeDB" id="B3RKV1"/>
<dbReference type="SUPFAM" id="SSF69500">
    <property type="entry name" value="DTD-like"/>
    <property type="match status" value="1"/>
</dbReference>
<dbReference type="HOGENOM" id="CLU_076901_0_4_1"/>
<dbReference type="FunFam" id="3.50.80.10:FF:000010">
    <property type="entry name" value="D-aminoacyl-tRNA deacylase"/>
    <property type="match status" value="1"/>
</dbReference>
<dbReference type="CTD" id="6749069"/>
<evidence type="ECO:0000313" key="6">
    <source>
        <dbReference type="EMBL" id="EDV29437.1"/>
    </source>
</evidence>
<organism evidence="6 7">
    <name type="scientific">Trichoplax adhaerens</name>
    <name type="common">Trichoplax reptans</name>
    <dbReference type="NCBI Taxonomy" id="10228"/>
    <lineage>
        <taxon>Eukaryota</taxon>
        <taxon>Metazoa</taxon>
        <taxon>Placozoa</taxon>
        <taxon>Uniplacotomia</taxon>
        <taxon>Trichoplacea</taxon>
        <taxon>Trichoplacidae</taxon>
        <taxon>Trichoplax</taxon>
    </lineage>
</organism>
<evidence type="ECO:0000256" key="2">
    <source>
        <dbReference type="ARBA" id="ARBA00013056"/>
    </source>
</evidence>
<dbReference type="Pfam" id="PF02580">
    <property type="entry name" value="Tyr_Deacylase"/>
    <property type="match status" value="1"/>
</dbReference>
<evidence type="ECO:0000256" key="5">
    <source>
        <dbReference type="RuleBase" id="RU003470"/>
    </source>
</evidence>
<dbReference type="GO" id="GO:0051500">
    <property type="term" value="F:D-tyrosyl-tRNA(Tyr) deacylase activity"/>
    <property type="evidence" value="ECO:0000318"/>
    <property type="project" value="GO_Central"/>
</dbReference>
<reference evidence="6 7" key="1">
    <citation type="journal article" date="2008" name="Nature">
        <title>The Trichoplax genome and the nature of placozoans.</title>
        <authorList>
            <person name="Srivastava M."/>
            <person name="Begovic E."/>
            <person name="Chapman J."/>
            <person name="Putnam N.H."/>
            <person name="Hellsten U."/>
            <person name="Kawashima T."/>
            <person name="Kuo A."/>
            <person name="Mitros T."/>
            <person name="Salamov A."/>
            <person name="Carpenter M.L."/>
            <person name="Signorovitch A.Y."/>
            <person name="Moreno M.A."/>
            <person name="Kamm K."/>
            <person name="Grimwood J."/>
            <person name="Schmutz J."/>
            <person name="Shapiro H."/>
            <person name="Grigoriev I.V."/>
            <person name="Buss L.W."/>
            <person name="Schierwater B."/>
            <person name="Dellaporta S.L."/>
            <person name="Rokhsar D.S."/>
        </authorList>
    </citation>
    <scope>NUCLEOTIDE SEQUENCE [LARGE SCALE GENOMIC DNA]</scope>
    <source>
        <strain evidence="6 7">Grell-BS-1999</strain>
    </source>
</reference>
<dbReference type="Gene3D" id="3.50.80.10">
    <property type="entry name" value="D-tyrosyl-tRNA(Tyr) deacylase"/>
    <property type="match status" value="1"/>
</dbReference>
<dbReference type="EC" id="3.1.1.96" evidence="2 5"/>
<comment type="similarity">
    <text evidence="1 5">Belongs to the DTD family.</text>
</comment>
<accession>B3RKV1</accession>
<gene>
    <name evidence="6" type="ORF">TRIADDRAFT_51776</name>
</gene>
<dbReference type="GeneID" id="6749069"/>
<dbReference type="KEGG" id="tad:TRIADDRAFT_51776"/>
<evidence type="ECO:0000256" key="1">
    <source>
        <dbReference type="ARBA" id="ARBA00009673"/>
    </source>
</evidence>
<dbReference type="InterPro" id="IPR023509">
    <property type="entry name" value="DTD-like_sf"/>
</dbReference>
<dbReference type="PANTHER" id="PTHR10472:SF5">
    <property type="entry name" value="D-AMINOACYL-TRNA DEACYLASE 1"/>
    <property type="match status" value="1"/>
</dbReference>
<dbReference type="InParanoid" id="B3RKV1"/>
<dbReference type="GO" id="GO:0106026">
    <property type="term" value="F:Gly-tRNA(Ala) deacylase activity"/>
    <property type="evidence" value="ECO:0007669"/>
    <property type="project" value="RHEA"/>
</dbReference>
<evidence type="ECO:0000256" key="3">
    <source>
        <dbReference type="ARBA" id="ARBA00047676"/>
    </source>
</evidence>